<dbReference type="InterPro" id="IPR002035">
    <property type="entry name" value="VWF_A"/>
</dbReference>
<dbReference type="Pfam" id="PF13519">
    <property type="entry name" value="VWA_2"/>
    <property type="match status" value="1"/>
</dbReference>
<dbReference type="AlphaFoldDB" id="A0A3S4VGA7"/>
<keyword evidence="4" id="KW-1185">Reference proteome</keyword>
<dbReference type="SUPFAM" id="SSF53300">
    <property type="entry name" value="vWA-like"/>
    <property type="match status" value="1"/>
</dbReference>
<feature type="transmembrane region" description="Helical" evidence="1">
    <location>
        <begin position="53"/>
        <end position="77"/>
    </location>
</feature>
<dbReference type="Gene3D" id="3.40.50.410">
    <property type="entry name" value="von Willebrand factor, type A domain"/>
    <property type="match status" value="1"/>
</dbReference>
<reference evidence="3 4" key="1">
    <citation type="submission" date="2018-12" db="EMBL/GenBank/DDBJ databases">
        <authorList>
            <consortium name="Pathogen Informatics"/>
        </authorList>
    </citation>
    <scope>NUCLEOTIDE SEQUENCE [LARGE SCALE GENOMIC DNA]</scope>
    <source>
        <strain evidence="3 4">NCTC13354</strain>
    </source>
</reference>
<organism evidence="3 4">
    <name type="scientific">Trueperella bialowiezensis</name>
    <dbReference type="NCBI Taxonomy" id="312285"/>
    <lineage>
        <taxon>Bacteria</taxon>
        <taxon>Bacillati</taxon>
        <taxon>Actinomycetota</taxon>
        <taxon>Actinomycetes</taxon>
        <taxon>Actinomycetales</taxon>
        <taxon>Actinomycetaceae</taxon>
        <taxon>Trueperella</taxon>
    </lineage>
</organism>
<accession>A0A3S4VGA7</accession>
<evidence type="ECO:0000313" key="3">
    <source>
        <dbReference type="EMBL" id="VEI13493.1"/>
    </source>
</evidence>
<feature type="transmembrane region" description="Helical" evidence="1">
    <location>
        <begin position="6"/>
        <end position="25"/>
    </location>
</feature>
<evidence type="ECO:0000259" key="2">
    <source>
        <dbReference type="PROSITE" id="PS50234"/>
    </source>
</evidence>
<sequence length="325" mass="35197">MVMPWLFALLIVLFVVGAVAGWWLARKRTASGVGVAHTTRAREHPRFRRRLHLLRAGLVLVLAGAFTAGVASAYVAARPSETLTLESKMATRDIVLCLDVSGSMTDFDAELLEAFARVAENFEGERIGLFLWNSGTRTVFPLASDYNVVQSELERAARAFGAIRYNDDFFELISGTDAGGAFGSSLIGDGLASCTRGFDLEDEERSRSIIFATDNSLAGNPVFTLEEAAELAAEKGIVVHGLEAGLSYGWGSSEMQTALENHGMHYYQADDPGAAERIVEEIQSRDAVELGTMGDSVTLDNPGSWPVVIAAAFLVLLAIAWRFRL</sequence>
<dbReference type="OrthoDB" id="4623238at2"/>
<dbReference type="Proteomes" id="UP000269542">
    <property type="component" value="Chromosome"/>
</dbReference>
<keyword evidence="1" id="KW-0472">Membrane</keyword>
<dbReference type="InterPro" id="IPR036465">
    <property type="entry name" value="vWFA_dom_sf"/>
</dbReference>
<dbReference type="RefSeq" id="WP_126416601.1">
    <property type="nucleotide sequence ID" value="NZ_LR134476.1"/>
</dbReference>
<dbReference type="PROSITE" id="PS50234">
    <property type="entry name" value="VWFA"/>
    <property type="match status" value="1"/>
</dbReference>
<keyword evidence="1" id="KW-1133">Transmembrane helix</keyword>
<feature type="transmembrane region" description="Helical" evidence="1">
    <location>
        <begin position="303"/>
        <end position="323"/>
    </location>
</feature>
<gene>
    <name evidence="3" type="ORF">NCTC13354_01208</name>
</gene>
<protein>
    <recommendedName>
        <fullName evidence="2">VWFA domain-containing protein</fullName>
    </recommendedName>
</protein>
<evidence type="ECO:0000313" key="4">
    <source>
        <dbReference type="Proteomes" id="UP000269542"/>
    </source>
</evidence>
<evidence type="ECO:0000256" key="1">
    <source>
        <dbReference type="SAM" id="Phobius"/>
    </source>
</evidence>
<dbReference type="KEGG" id="tbw:NCTC13354_01208"/>
<keyword evidence="1" id="KW-0812">Transmembrane</keyword>
<feature type="domain" description="VWFA" evidence="2">
    <location>
        <begin position="93"/>
        <end position="282"/>
    </location>
</feature>
<dbReference type="EMBL" id="LR134476">
    <property type="protein sequence ID" value="VEI13493.1"/>
    <property type="molecule type" value="Genomic_DNA"/>
</dbReference>
<proteinExistence type="predicted"/>
<name>A0A3S4VGA7_9ACTO</name>